<dbReference type="EMBL" id="JBJQND010000001">
    <property type="protein sequence ID" value="KAL3892042.1"/>
    <property type="molecule type" value="Genomic_DNA"/>
</dbReference>
<dbReference type="CDD" id="cd22343">
    <property type="entry name" value="PDDEXK_lambda_exonuclease-like"/>
    <property type="match status" value="1"/>
</dbReference>
<dbReference type="SUPFAM" id="SSF57903">
    <property type="entry name" value="FYVE/PHD zinc finger"/>
    <property type="match status" value="1"/>
</dbReference>
<dbReference type="InterPro" id="IPR013083">
    <property type="entry name" value="Znf_RING/FYVE/PHD"/>
</dbReference>
<dbReference type="AlphaFoldDB" id="A0ABD3Y327"/>
<keyword evidence="1" id="KW-0863">Zinc-finger</keyword>
<name>A0ABD3Y327_SINWO</name>
<dbReference type="SUPFAM" id="SSF52980">
    <property type="entry name" value="Restriction endonuclease-like"/>
    <property type="match status" value="1"/>
</dbReference>
<evidence type="ECO:0000259" key="2">
    <source>
        <dbReference type="PROSITE" id="PS50966"/>
    </source>
</evidence>
<dbReference type="Proteomes" id="UP001634394">
    <property type="component" value="Unassembled WGS sequence"/>
</dbReference>
<dbReference type="InterPro" id="IPR011335">
    <property type="entry name" value="Restrct_endonuc-II-like"/>
</dbReference>
<evidence type="ECO:0000256" key="1">
    <source>
        <dbReference type="PROSITE-ProRule" id="PRU00325"/>
    </source>
</evidence>
<dbReference type="GO" id="GO:0006281">
    <property type="term" value="P:DNA repair"/>
    <property type="evidence" value="ECO:0007669"/>
    <property type="project" value="UniProtKB-ARBA"/>
</dbReference>
<dbReference type="InterPro" id="IPR011604">
    <property type="entry name" value="PDDEXK-like_dom_sf"/>
</dbReference>
<proteinExistence type="predicted"/>
<gene>
    <name evidence="3" type="ORF">ACJMK2_004282</name>
</gene>
<accession>A0ABD3Y327</accession>
<dbReference type="Gene3D" id="3.30.40.10">
    <property type="entry name" value="Zinc/RING finger domain, C3HC4 (zinc finger)"/>
    <property type="match status" value="1"/>
</dbReference>
<dbReference type="InterPro" id="IPR019080">
    <property type="entry name" value="YqaJ_viral_recombinase"/>
</dbReference>
<keyword evidence="4" id="KW-1185">Reference proteome</keyword>
<dbReference type="InterPro" id="IPR011011">
    <property type="entry name" value="Znf_FYVE_PHD"/>
</dbReference>
<evidence type="ECO:0000313" key="3">
    <source>
        <dbReference type="EMBL" id="KAL3892042.1"/>
    </source>
</evidence>
<keyword evidence="1" id="KW-0862">Zinc</keyword>
<dbReference type="PANTHER" id="PTHR47526:SF3">
    <property type="entry name" value="PHD-TYPE DOMAIN-CONTAINING PROTEIN"/>
    <property type="match status" value="1"/>
</dbReference>
<dbReference type="GO" id="GO:0008270">
    <property type="term" value="F:zinc ion binding"/>
    <property type="evidence" value="ECO:0007669"/>
    <property type="project" value="UniProtKB-KW"/>
</dbReference>
<feature type="domain" description="SWIM-type" evidence="2">
    <location>
        <begin position="82"/>
        <end position="118"/>
    </location>
</feature>
<dbReference type="PANTHER" id="PTHR47526">
    <property type="entry name" value="ATP-DEPENDENT DNA HELICASE"/>
    <property type="match status" value="1"/>
</dbReference>
<protein>
    <recommendedName>
        <fullName evidence="2">SWIM-type domain-containing protein</fullName>
    </recommendedName>
</protein>
<comment type="caution">
    <text evidence="3">The sequence shown here is derived from an EMBL/GenBank/DDBJ whole genome shotgun (WGS) entry which is preliminary data.</text>
</comment>
<dbReference type="Gene3D" id="3.90.320.10">
    <property type="match status" value="1"/>
</dbReference>
<dbReference type="Pfam" id="PF09588">
    <property type="entry name" value="YqaJ"/>
    <property type="match status" value="1"/>
</dbReference>
<organism evidence="3 4">
    <name type="scientific">Sinanodonta woodiana</name>
    <name type="common">Chinese pond mussel</name>
    <name type="synonym">Anodonta woodiana</name>
    <dbReference type="NCBI Taxonomy" id="1069815"/>
    <lineage>
        <taxon>Eukaryota</taxon>
        <taxon>Metazoa</taxon>
        <taxon>Spiralia</taxon>
        <taxon>Lophotrochozoa</taxon>
        <taxon>Mollusca</taxon>
        <taxon>Bivalvia</taxon>
        <taxon>Autobranchia</taxon>
        <taxon>Heteroconchia</taxon>
        <taxon>Palaeoheterodonta</taxon>
        <taxon>Unionida</taxon>
        <taxon>Unionoidea</taxon>
        <taxon>Unionidae</taxon>
        <taxon>Unioninae</taxon>
        <taxon>Sinanodonta</taxon>
    </lineage>
</organism>
<evidence type="ECO:0000313" key="4">
    <source>
        <dbReference type="Proteomes" id="UP001634394"/>
    </source>
</evidence>
<sequence>MSGKINYKDGLETTVLERYMAKLSLIECLHFDDLKCYKLLESYNQFVNGWVKEILAEEVNNNMLVIAKVRHLQRMNDTPLKTFIIAQQTGIVETAHCDCMAGHGEACSHVGALLVYIETAVRLENTKTLFAIKIKPVVLAIMPKYSEHLIPTIVSIDLAKRFFELGHCEDMFRDIIVSAEQAKRAERLTRGQSECKDWHRLRTGRITAQRMKYVCTSSIDKPSISTITNICYPVKFSNKAIRWGCQHEKNAVNAYITKLAPRHDNLSIINPKFSHIGASLDALVSCNCCGEGTVEVKRLYCVRDTNIHNEIIAYMDKDNKLKTCHQYYYQSANIPTIASVLQPSNTNNDGLTVSENNTDLICLCQVPYDETFDDVLDCENHNYRLKWLHSRCKNMSRAPKGSYYCPECSPVYGSKVKKLKKC</sequence>
<reference evidence="3 4" key="1">
    <citation type="submission" date="2024-11" db="EMBL/GenBank/DDBJ databases">
        <title>Chromosome-level genome assembly of the freshwater bivalve Anodonta woodiana.</title>
        <authorList>
            <person name="Chen X."/>
        </authorList>
    </citation>
    <scope>NUCLEOTIDE SEQUENCE [LARGE SCALE GENOMIC DNA]</scope>
    <source>
        <strain evidence="3">MN2024</strain>
        <tissue evidence="3">Gills</tissue>
    </source>
</reference>
<keyword evidence="1" id="KW-0479">Metal-binding</keyword>
<dbReference type="InterPro" id="IPR007527">
    <property type="entry name" value="Znf_SWIM"/>
</dbReference>
<dbReference type="PROSITE" id="PS50966">
    <property type="entry name" value="ZF_SWIM"/>
    <property type="match status" value="1"/>
</dbReference>